<dbReference type="PANTHER" id="PTHR14428">
    <property type="entry name" value="NUCLEOLAR COMPLEX PROTEIN 3"/>
    <property type="match status" value="1"/>
</dbReference>
<feature type="region of interest" description="Disordered" evidence="6">
    <location>
        <begin position="29"/>
        <end position="72"/>
    </location>
</feature>
<evidence type="ECO:0000256" key="6">
    <source>
        <dbReference type="SAM" id="MobiDB-lite"/>
    </source>
</evidence>
<feature type="compositionally biased region" description="Basic and acidic residues" evidence="6">
    <location>
        <begin position="59"/>
        <end position="70"/>
    </location>
</feature>
<dbReference type="PANTHER" id="PTHR14428:SF5">
    <property type="entry name" value="NUCLEOLAR COMPLEX PROTEIN 3 HOMOLOG"/>
    <property type="match status" value="1"/>
</dbReference>
<dbReference type="InterPro" id="IPR016903">
    <property type="entry name" value="Nucleolar_cplx-assoc_3"/>
</dbReference>
<dbReference type="EMBL" id="JADBGQ010000009">
    <property type="protein sequence ID" value="KAG5379993.1"/>
    <property type="molecule type" value="Genomic_DNA"/>
</dbReference>
<feature type="compositionally biased region" description="Acidic residues" evidence="6">
    <location>
        <begin position="29"/>
        <end position="40"/>
    </location>
</feature>
<gene>
    <name evidence="7" type="primary">A07p033730.1_BraROA</name>
    <name evidence="7" type="ORF">IGI04_027835</name>
</gene>
<dbReference type="Pfam" id="PF05938">
    <property type="entry name" value="Self-incomp_S1"/>
    <property type="match status" value="1"/>
</dbReference>
<protein>
    <submittedName>
        <fullName evidence="7">Uncharacterized protein</fullName>
    </submittedName>
</protein>
<evidence type="ECO:0000256" key="2">
    <source>
        <dbReference type="ARBA" id="ARBA00005581"/>
    </source>
</evidence>
<proteinExistence type="inferred from homology"/>
<keyword evidence="8" id="KW-1185">Reference proteome</keyword>
<evidence type="ECO:0000256" key="3">
    <source>
        <dbReference type="ARBA" id="ARBA00022471"/>
    </source>
</evidence>
<dbReference type="InterPro" id="IPR010264">
    <property type="entry name" value="Self-incomp_S1"/>
</dbReference>
<feature type="region of interest" description="Disordered" evidence="6">
    <location>
        <begin position="402"/>
        <end position="455"/>
    </location>
</feature>
<accession>A0ABQ7L3T5</accession>
<dbReference type="Proteomes" id="UP000823674">
    <property type="component" value="Chromosome A07"/>
</dbReference>
<name>A0ABQ7L3T5_BRACM</name>
<evidence type="ECO:0000313" key="8">
    <source>
        <dbReference type="Proteomes" id="UP000823674"/>
    </source>
</evidence>
<feature type="compositionally biased region" description="Basic and acidic residues" evidence="6">
    <location>
        <begin position="413"/>
        <end position="428"/>
    </location>
</feature>
<reference evidence="7 8" key="1">
    <citation type="submission" date="2021-03" db="EMBL/GenBank/DDBJ databases">
        <authorList>
            <person name="King G.J."/>
            <person name="Bancroft I."/>
            <person name="Baten A."/>
            <person name="Bloomfield J."/>
            <person name="Borpatragohain P."/>
            <person name="He Z."/>
            <person name="Irish N."/>
            <person name="Irwin J."/>
            <person name="Liu K."/>
            <person name="Mauleon R.P."/>
            <person name="Moore J."/>
            <person name="Morris R."/>
            <person name="Ostergaard L."/>
            <person name="Wang B."/>
            <person name="Wells R."/>
        </authorList>
    </citation>
    <scope>NUCLEOTIDE SEQUENCE [LARGE SCALE GENOMIC DNA]</scope>
    <source>
        <strain evidence="7">R-o-18</strain>
        <tissue evidence="7">Leaf</tissue>
    </source>
</reference>
<keyword evidence="5" id="KW-0732">Signal</keyword>
<comment type="caution">
    <text evidence="7">The sequence shown here is derived from an EMBL/GenBank/DDBJ whole genome shotgun (WGS) entry which is preliminary data.</text>
</comment>
<feature type="region of interest" description="Disordered" evidence="6">
    <location>
        <begin position="184"/>
        <end position="215"/>
    </location>
</feature>
<comment type="similarity">
    <text evidence="2">Belongs to the plant self-incompatibility (S1) protein family.</text>
</comment>
<organism evidence="7 8">
    <name type="scientific">Brassica rapa subsp. trilocularis</name>
    <dbReference type="NCBI Taxonomy" id="1813537"/>
    <lineage>
        <taxon>Eukaryota</taxon>
        <taxon>Viridiplantae</taxon>
        <taxon>Streptophyta</taxon>
        <taxon>Embryophyta</taxon>
        <taxon>Tracheophyta</taxon>
        <taxon>Spermatophyta</taxon>
        <taxon>Magnoliopsida</taxon>
        <taxon>eudicotyledons</taxon>
        <taxon>Gunneridae</taxon>
        <taxon>Pentapetalae</taxon>
        <taxon>rosids</taxon>
        <taxon>malvids</taxon>
        <taxon>Brassicales</taxon>
        <taxon>Brassicaceae</taxon>
        <taxon>Brassiceae</taxon>
        <taxon>Brassica</taxon>
    </lineage>
</organism>
<keyword evidence="4" id="KW-0964">Secreted</keyword>
<evidence type="ECO:0000256" key="4">
    <source>
        <dbReference type="ARBA" id="ARBA00022525"/>
    </source>
</evidence>
<sequence length="514" mass="59518">MANSTSELVINSFYVTVTKPSKLAKCDTDEAEEDVIEDENILNKSQRREKGKKSKKEAKKQEKELPKEIIQEEETPQAAVLGELNEELSAEDTFENKKNKLEELGMQLLSDPEANIRTIKEILPTEKELEMKVSKAVKKTRFYESTLLKGLQRMHSYLQKLVAFEKQSVFMSIRFDEDIGKRDRDDANKNKFKKNNKRNIQEEQNNEQENDVPADYKGVTYEPDVNFFVIGMCSWSSEAWIKENCPINRIMITNQLGGGQVLGYKCSNWLYQNWEGGLRTFNQNRTWEFADVTNRRERTRYACDLWFGARKEFHFDELEIYRAAANTRCNQIRQWAARPDGIWFRRDHDKPLGLVMLRWSRNLFFSNIKPFEEKGLADEWDKVGMYLSGNVSGQTAKWVSSREAAELSGGSDRGTRQKASEKTVKTEDGVLGEFHGSTKASRRPMVERSPSSTSLERRFINNQSSARWGSEVEETGLRNNVKDFSAPEDERFRVDDTSQGNISFNNKAYLRKCH</sequence>
<keyword evidence="3" id="KW-0713">Self-incompatibility</keyword>
<evidence type="ECO:0000256" key="1">
    <source>
        <dbReference type="ARBA" id="ARBA00004613"/>
    </source>
</evidence>
<comment type="subcellular location">
    <subcellularLocation>
        <location evidence="1">Secreted</location>
    </subcellularLocation>
</comment>
<evidence type="ECO:0000256" key="5">
    <source>
        <dbReference type="ARBA" id="ARBA00022729"/>
    </source>
</evidence>
<evidence type="ECO:0000313" key="7">
    <source>
        <dbReference type="EMBL" id="KAG5379993.1"/>
    </source>
</evidence>
<feature type="compositionally biased region" description="Basic residues" evidence="6">
    <location>
        <begin position="45"/>
        <end position="58"/>
    </location>
</feature>